<gene>
    <name evidence="1" type="ORF">Y1Q_0016868</name>
</gene>
<dbReference type="AlphaFoldDB" id="A0A151P6R2"/>
<evidence type="ECO:0000313" key="2">
    <source>
        <dbReference type="Proteomes" id="UP000050525"/>
    </source>
</evidence>
<sequence length="72" mass="8226">MHYCPARSTFRSLDKRLQMDLRAGKFSISLGGAYLVELHIEKHLAAHEYLMAAGNRNWLLCPVMLPPLCTHM</sequence>
<proteinExistence type="predicted"/>
<evidence type="ECO:0000313" key="1">
    <source>
        <dbReference type="EMBL" id="KYO44761.1"/>
    </source>
</evidence>
<dbReference type="Proteomes" id="UP000050525">
    <property type="component" value="Unassembled WGS sequence"/>
</dbReference>
<protein>
    <submittedName>
        <fullName evidence="1">Uncharacterized protein</fullName>
    </submittedName>
</protein>
<keyword evidence="2" id="KW-1185">Reference proteome</keyword>
<accession>A0A151P6R2</accession>
<organism evidence="1 2">
    <name type="scientific">Alligator mississippiensis</name>
    <name type="common">American alligator</name>
    <dbReference type="NCBI Taxonomy" id="8496"/>
    <lineage>
        <taxon>Eukaryota</taxon>
        <taxon>Metazoa</taxon>
        <taxon>Chordata</taxon>
        <taxon>Craniata</taxon>
        <taxon>Vertebrata</taxon>
        <taxon>Euteleostomi</taxon>
        <taxon>Archelosauria</taxon>
        <taxon>Archosauria</taxon>
        <taxon>Crocodylia</taxon>
        <taxon>Alligatoridae</taxon>
        <taxon>Alligatorinae</taxon>
        <taxon>Alligator</taxon>
    </lineage>
</organism>
<comment type="caution">
    <text evidence="1">The sequence shown here is derived from an EMBL/GenBank/DDBJ whole genome shotgun (WGS) entry which is preliminary data.</text>
</comment>
<name>A0A151P6R2_ALLMI</name>
<reference evidence="1 2" key="1">
    <citation type="journal article" date="2012" name="Genome Biol.">
        <title>Sequencing three crocodilian genomes to illuminate the evolution of archosaurs and amniotes.</title>
        <authorList>
            <person name="St John J.A."/>
            <person name="Braun E.L."/>
            <person name="Isberg S.R."/>
            <person name="Miles L.G."/>
            <person name="Chong A.Y."/>
            <person name="Gongora J."/>
            <person name="Dalzell P."/>
            <person name="Moran C."/>
            <person name="Bed'hom B."/>
            <person name="Abzhanov A."/>
            <person name="Burgess S.C."/>
            <person name="Cooksey A.M."/>
            <person name="Castoe T.A."/>
            <person name="Crawford N.G."/>
            <person name="Densmore L.D."/>
            <person name="Drew J.C."/>
            <person name="Edwards S.V."/>
            <person name="Faircloth B.C."/>
            <person name="Fujita M.K."/>
            <person name="Greenwold M.J."/>
            <person name="Hoffmann F.G."/>
            <person name="Howard J.M."/>
            <person name="Iguchi T."/>
            <person name="Janes D.E."/>
            <person name="Khan S.Y."/>
            <person name="Kohno S."/>
            <person name="de Koning A.J."/>
            <person name="Lance S.L."/>
            <person name="McCarthy F.M."/>
            <person name="McCormack J.E."/>
            <person name="Merchant M.E."/>
            <person name="Peterson D.G."/>
            <person name="Pollock D.D."/>
            <person name="Pourmand N."/>
            <person name="Raney B.J."/>
            <person name="Roessler K.A."/>
            <person name="Sanford J.R."/>
            <person name="Sawyer R.H."/>
            <person name="Schmidt C.J."/>
            <person name="Triplett E.W."/>
            <person name="Tuberville T.D."/>
            <person name="Venegas-Anaya M."/>
            <person name="Howard J.T."/>
            <person name="Jarvis E.D."/>
            <person name="Guillette L.J.Jr."/>
            <person name="Glenn T.C."/>
            <person name="Green R.E."/>
            <person name="Ray D.A."/>
        </authorList>
    </citation>
    <scope>NUCLEOTIDE SEQUENCE [LARGE SCALE GENOMIC DNA]</scope>
    <source>
        <strain evidence="1">KSC_2009_1</strain>
    </source>
</reference>
<dbReference type="EMBL" id="AKHW03000678">
    <property type="protein sequence ID" value="KYO44761.1"/>
    <property type="molecule type" value="Genomic_DNA"/>
</dbReference>